<evidence type="ECO:0000256" key="3">
    <source>
        <dbReference type="ARBA" id="ARBA00017249"/>
    </source>
</evidence>
<dbReference type="RefSeq" id="WP_159446333.1">
    <property type="nucleotide sequence ID" value="NZ_FWWT01000022.1"/>
</dbReference>
<dbReference type="CDD" id="cd24049">
    <property type="entry name" value="ASKHA_NBD_PilM"/>
    <property type="match status" value="1"/>
</dbReference>
<dbReference type="Proteomes" id="UP000192731">
    <property type="component" value="Unassembled WGS sequence"/>
</dbReference>
<evidence type="ECO:0000256" key="1">
    <source>
        <dbReference type="ARBA" id="ARBA00007381"/>
    </source>
</evidence>
<dbReference type="OrthoDB" id="9765023at2"/>
<dbReference type="EMBL" id="FWWT01000022">
    <property type="protein sequence ID" value="SMB94998.1"/>
    <property type="molecule type" value="Genomic_DNA"/>
</dbReference>
<reference evidence="8 9" key="1">
    <citation type="submission" date="2017-04" db="EMBL/GenBank/DDBJ databases">
        <authorList>
            <person name="Afonso C.L."/>
            <person name="Miller P.J."/>
            <person name="Scott M.A."/>
            <person name="Spackman E."/>
            <person name="Goraichik I."/>
            <person name="Dimitrov K.M."/>
            <person name="Suarez D.L."/>
            <person name="Swayne D.E."/>
        </authorList>
    </citation>
    <scope>NUCLEOTIDE SEQUENCE [LARGE SCALE GENOMIC DNA]</scope>
    <source>
        <strain evidence="8 9">DSM 11270</strain>
    </source>
</reference>
<proteinExistence type="inferred from homology"/>
<name>A0A1W1VNT9_DESTI</name>
<gene>
    <name evidence="8" type="ORF">SAMN00017405_0306</name>
</gene>
<dbReference type="PANTHER" id="PTHR32432">
    <property type="entry name" value="CELL DIVISION PROTEIN FTSA-RELATED"/>
    <property type="match status" value="1"/>
</dbReference>
<keyword evidence="4" id="KW-0346">Stress response</keyword>
<evidence type="ECO:0000256" key="4">
    <source>
        <dbReference type="ARBA" id="ARBA00023016"/>
    </source>
</evidence>
<dbReference type="Gene3D" id="3.30.420.40">
    <property type="match status" value="2"/>
</dbReference>
<evidence type="ECO:0000313" key="9">
    <source>
        <dbReference type="Proteomes" id="UP000192731"/>
    </source>
</evidence>
<dbReference type="AlphaFoldDB" id="A0A1W1VNT9"/>
<dbReference type="PROSITE" id="PS01036">
    <property type="entry name" value="HSP70_3"/>
    <property type="match status" value="1"/>
</dbReference>
<keyword evidence="9" id="KW-1185">Reference proteome</keyword>
<evidence type="ECO:0000313" key="8">
    <source>
        <dbReference type="EMBL" id="SMB94998.1"/>
    </source>
</evidence>
<dbReference type="Pfam" id="PF11104">
    <property type="entry name" value="PilM_2"/>
    <property type="match status" value="1"/>
</dbReference>
<evidence type="ECO:0000256" key="2">
    <source>
        <dbReference type="ARBA" id="ARBA00014415"/>
    </source>
</evidence>
<evidence type="ECO:0000256" key="7">
    <source>
        <dbReference type="ARBA" id="ARBA00033103"/>
    </source>
</evidence>
<dbReference type="Gene3D" id="3.30.1490.300">
    <property type="match status" value="1"/>
</dbReference>
<dbReference type="PANTHER" id="PTHR32432:SF3">
    <property type="entry name" value="ETHANOLAMINE UTILIZATION PROTEIN EUTJ"/>
    <property type="match status" value="1"/>
</dbReference>
<evidence type="ECO:0000256" key="5">
    <source>
        <dbReference type="ARBA" id="ARBA00030019"/>
    </source>
</evidence>
<protein>
    <recommendedName>
        <fullName evidence="2">Chaperone protein DnaK</fullName>
    </recommendedName>
    <alternativeName>
        <fullName evidence="3">Chaperone protein dnaK</fullName>
    </alternativeName>
    <alternativeName>
        <fullName evidence="7">HSP70</fullName>
    </alternativeName>
    <alternativeName>
        <fullName evidence="6">Heat shock 70 kDa protein</fullName>
    </alternativeName>
    <alternativeName>
        <fullName evidence="5">Heat shock protein 70</fullName>
    </alternativeName>
</protein>
<sequence length="353" mass="40389">MFAKKTISIEIGTATTKVVIGKSRKNNINIEQVWKIPTPVDTFDDGEIVNLNVMIETLDKFLDENKIKLKEVVFTLQSTKAITREIIIPYVKKEEDLTQMVQLEIEQYLPIRLEDYIIEYRILEELITEESKNLVILIVALPKNIVEGYLNLTEVLKLKPISLDINATAVTKFSPEELVKNNENTDLDKTVALLDCGYEYLNLTIIENGIMRFTRLLNYGGKDIDMSLANVFNLSLQEAEERKLEYADLTDTVFVNDSQNMVNENIKTSIDTWIQEIQKVFRFYSSRKVGNKIDEIYLYGGSSNIPGMPEYLDKMMNIPTFKINKVHNVNLDNLPGEIVVGDYLNAIASLKGR</sequence>
<dbReference type="InterPro" id="IPR043129">
    <property type="entry name" value="ATPase_NBD"/>
</dbReference>
<dbReference type="SUPFAM" id="SSF53067">
    <property type="entry name" value="Actin-like ATPase domain"/>
    <property type="match status" value="2"/>
</dbReference>
<dbReference type="NCBIfam" id="TIGR01175">
    <property type="entry name" value="pilM"/>
    <property type="match status" value="1"/>
</dbReference>
<comment type="similarity">
    <text evidence="1">Belongs to the heat shock protein 70 family.</text>
</comment>
<dbReference type="PIRSF" id="PIRSF019169">
    <property type="entry name" value="PilM"/>
    <property type="match status" value="1"/>
</dbReference>
<organism evidence="8 9">
    <name type="scientific">Desulfonispora thiosulfatigenes DSM 11270</name>
    <dbReference type="NCBI Taxonomy" id="656914"/>
    <lineage>
        <taxon>Bacteria</taxon>
        <taxon>Bacillati</taxon>
        <taxon>Bacillota</taxon>
        <taxon>Clostridia</taxon>
        <taxon>Eubacteriales</taxon>
        <taxon>Peptococcaceae</taxon>
        <taxon>Desulfonispora</taxon>
    </lineage>
</organism>
<accession>A0A1W1VNT9</accession>
<dbReference type="InterPro" id="IPR005883">
    <property type="entry name" value="PilM"/>
</dbReference>
<dbReference type="InterPro" id="IPR018181">
    <property type="entry name" value="Heat_shock_70_CS"/>
</dbReference>
<dbReference type="InterPro" id="IPR050696">
    <property type="entry name" value="FtsA/MreB"/>
</dbReference>
<dbReference type="STRING" id="656914.SAMN00017405_0306"/>
<evidence type="ECO:0000256" key="6">
    <source>
        <dbReference type="ARBA" id="ARBA00030945"/>
    </source>
</evidence>